<evidence type="ECO:0000256" key="5">
    <source>
        <dbReference type="ARBA" id="ARBA00022691"/>
    </source>
</evidence>
<keyword evidence="2" id="KW-0169">Cobalamin biosynthesis</keyword>
<comment type="caution">
    <text evidence="6">The sequence shown here is derived from an EMBL/GenBank/DDBJ whole genome shotgun (WGS) entry which is preliminary data.</text>
</comment>
<dbReference type="InterPro" id="IPR050714">
    <property type="entry name" value="Cobalamin_biosynth_MTase"/>
</dbReference>
<evidence type="ECO:0000313" key="7">
    <source>
        <dbReference type="Proteomes" id="UP000011770"/>
    </source>
</evidence>
<dbReference type="GO" id="GO:0009236">
    <property type="term" value="P:cobalamin biosynthetic process"/>
    <property type="evidence" value="ECO:0007669"/>
    <property type="project" value="UniProtKB-KW"/>
</dbReference>
<evidence type="ECO:0000256" key="1">
    <source>
        <dbReference type="ARBA" id="ARBA00004953"/>
    </source>
</evidence>
<evidence type="ECO:0000256" key="3">
    <source>
        <dbReference type="ARBA" id="ARBA00022603"/>
    </source>
</evidence>
<proteinExistence type="predicted"/>
<evidence type="ECO:0000256" key="2">
    <source>
        <dbReference type="ARBA" id="ARBA00022573"/>
    </source>
</evidence>
<name>M3GEL6_9LEPT</name>
<sequence length="86" mass="9419">MKAVTVIGMGDEGCLGLSSIAASAVSKAQVLAGGKRHLDFFPNFQGKRSYSMETLRKRLKKSPILPANIRYVYSHPEILFFSESVA</sequence>
<keyword evidence="4 6" id="KW-0808">Transferase</keyword>
<keyword evidence="3 6" id="KW-0489">Methyltransferase</keyword>
<evidence type="ECO:0000256" key="4">
    <source>
        <dbReference type="ARBA" id="ARBA00022679"/>
    </source>
</evidence>
<evidence type="ECO:0000313" key="6">
    <source>
        <dbReference type="EMBL" id="EMF84339.1"/>
    </source>
</evidence>
<comment type="pathway">
    <text evidence="1">Cofactor biosynthesis; adenosylcobalamin biosynthesis.</text>
</comment>
<dbReference type="AlphaFoldDB" id="M3GEL6"/>
<dbReference type="GO" id="GO:0008168">
    <property type="term" value="F:methyltransferase activity"/>
    <property type="evidence" value="ECO:0007669"/>
    <property type="project" value="UniProtKB-KW"/>
</dbReference>
<organism evidence="6 7">
    <name type="scientific">Leptospira weilii serovar Topaz str. LT2116</name>
    <dbReference type="NCBI Taxonomy" id="1088540"/>
    <lineage>
        <taxon>Bacteria</taxon>
        <taxon>Pseudomonadati</taxon>
        <taxon>Spirochaetota</taxon>
        <taxon>Spirochaetia</taxon>
        <taxon>Leptospirales</taxon>
        <taxon>Leptospiraceae</taxon>
        <taxon>Leptospira</taxon>
    </lineage>
</organism>
<dbReference type="PANTHER" id="PTHR43182">
    <property type="entry name" value="COBALT-PRECORRIN-6B C(15)-METHYLTRANSFERASE (DECARBOXYLATING)"/>
    <property type="match status" value="1"/>
</dbReference>
<dbReference type="Proteomes" id="UP000011770">
    <property type="component" value="Unassembled WGS sequence"/>
</dbReference>
<accession>M3GEL6</accession>
<dbReference type="EMBL" id="AHOR02000003">
    <property type="protein sequence ID" value="EMF84339.1"/>
    <property type="molecule type" value="Genomic_DNA"/>
</dbReference>
<reference evidence="6 7" key="1">
    <citation type="submission" date="2013-01" db="EMBL/GenBank/DDBJ databases">
        <authorList>
            <person name="Harkins D.M."/>
            <person name="Durkin A.S."/>
            <person name="Brinkac L.M."/>
            <person name="Haft D.H."/>
            <person name="Selengut J.D."/>
            <person name="Sanka R."/>
            <person name="DePew J."/>
            <person name="Purushe J."/>
            <person name="Tulsiani S.M."/>
            <person name="Graham G.C."/>
            <person name="Burns M.-A."/>
            <person name="Dohnt M.F."/>
            <person name="Smythe L.D."/>
            <person name="McKay D.B."/>
            <person name="Craig S.B."/>
            <person name="Vinetz J.M."/>
            <person name="Sutton G.G."/>
            <person name="Nierman W.C."/>
            <person name="Fouts D.E."/>
        </authorList>
    </citation>
    <scope>NUCLEOTIDE SEQUENCE [LARGE SCALE GENOMIC DNA]</scope>
    <source>
        <strain evidence="6 7">LT2116</strain>
    </source>
</reference>
<protein>
    <submittedName>
        <fullName evidence="6">Cobalt-precorrin-6Y C(5)-methyltransferase domain protein</fullName>
    </submittedName>
</protein>
<gene>
    <name evidence="6" type="ORF">LEP1GSC188_3185</name>
</gene>
<keyword evidence="5" id="KW-0949">S-adenosyl-L-methionine</keyword>
<dbReference type="PANTHER" id="PTHR43182:SF1">
    <property type="entry name" value="COBALT-PRECORRIN-7 C(5)-METHYLTRANSFERASE"/>
    <property type="match status" value="1"/>
</dbReference>
<dbReference type="GO" id="GO:0032259">
    <property type="term" value="P:methylation"/>
    <property type="evidence" value="ECO:0007669"/>
    <property type="project" value="UniProtKB-KW"/>
</dbReference>